<evidence type="ECO:0000259" key="2">
    <source>
        <dbReference type="PROSITE" id="PS50113"/>
    </source>
</evidence>
<dbReference type="InterPro" id="IPR003018">
    <property type="entry name" value="GAF"/>
</dbReference>
<dbReference type="PANTHER" id="PTHR43155">
    <property type="entry name" value="CYCLIC DI-GMP PHOSPHODIESTERASE PA4108-RELATED"/>
    <property type="match status" value="1"/>
</dbReference>
<dbReference type="SMART" id="SM00065">
    <property type="entry name" value="GAF"/>
    <property type="match status" value="1"/>
</dbReference>
<dbReference type="SUPFAM" id="SSF55785">
    <property type="entry name" value="PYP-like sensor domain (PAS domain)"/>
    <property type="match status" value="3"/>
</dbReference>
<dbReference type="Gene3D" id="1.10.3210.10">
    <property type="entry name" value="Hypothetical protein af1432"/>
    <property type="match status" value="1"/>
</dbReference>
<dbReference type="EMBL" id="SORI01000045">
    <property type="protein sequence ID" value="TDY52027.1"/>
    <property type="molecule type" value="Genomic_DNA"/>
</dbReference>
<protein>
    <submittedName>
        <fullName evidence="4">PAS domain S-box-containing protein/putative nucleotidyltransferase with HDIG domain</fullName>
    </submittedName>
</protein>
<feature type="domain" description="HD-GYP" evidence="3">
    <location>
        <begin position="567"/>
        <end position="758"/>
    </location>
</feature>
<dbReference type="InterPro" id="IPR000700">
    <property type="entry name" value="PAS-assoc_C"/>
</dbReference>
<dbReference type="Proteomes" id="UP000295066">
    <property type="component" value="Unassembled WGS sequence"/>
</dbReference>
<accession>A0A4R8LWN3</accession>
<dbReference type="PROSITE" id="PS50112">
    <property type="entry name" value="PAS"/>
    <property type="match status" value="2"/>
</dbReference>
<keyword evidence="4" id="KW-0808">Transferase</keyword>
<gene>
    <name evidence="4" type="ORF">C8D99_1452</name>
</gene>
<dbReference type="InterPro" id="IPR003607">
    <property type="entry name" value="HD/PDEase_dom"/>
</dbReference>
<dbReference type="InterPro" id="IPR035965">
    <property type="entry name" value="PAS-like_dom_sf"/>
</dbReference>
<dbReference type="InterPro" id="IPR013656">
    <property type="entry name" value="PAS_4"/>
</dbReference>
<dbReference type="Pfam" id="PF08448">
    <property type="entry name" value="PAS_4"/>
    <property type="match status" value="1"/>
</dbReference>
<dbReference type="AlphaFoldDB" id="A0A4R8LWN3"/>
<dbReference type="GO" id="GO:0016740">
    <property type="term" value="F:transferase activity"/>
    <property type="evidence" value="ECO:0007669"/>
    <property type="project" value="UniProtKB-KW"/>
</dbReference>
<dbReference type="RefSeq" id="WP_133959297.1">
    <property type="nucleotide sequence ID" value="NZ_SORI01000045.1"/>
</dbReference>
<evidence type="ECO:0000313" key="4">
    <source>
        <dbReference type="EMBL" id="TDY52027.1"/>
    </source>
</evidence>
<sequence length="758" mass="85217">MPDKTSDFETALYREIIESSPDLICRLLPDGTLTFANDTFCRLFQSEKKHIAGQHLSRFLPEKGAETFLEKMKLLAPENPSESFRITVMLPPDEKRYYLWSIRGQFAPEGETVIVHGFGRDVTDRVRANIQLASRLQLEKDTAEIIAEYAFCRNKEDFHKVTDKALSIIGSGKNADRAYLFLFSEGLMVNSNEWCAPGTASKKAGLQRLRGEDYSWWVKHLHEGPFSITDPSSLPEEAENEKSLFLTLGIRSVVAFPIEAEGRIVGFVGLENLSAAPSDLENDFPILSSISRVMGKTLELIRAEEELRATKNMYQGIVETQSEIIVRFLPDCTISFCNPAYARYIGGKPEDFIGRNLGEVRNKDVSYLINAFAGLTPESPTRLFENSTIMEDGTVKWQLWNDTAYFDEFGNLKEIQSVGLDISELKKVRREREREENKALALFENSPEAIVASWDGVRIDQVNNAFCRMTGLSSEETIGKAVSETLFPQNDHETLRLSNLLKTANSGKPAVDEGPFTTRTGETLYLSILALPIPNATEQGRGLFLFFRNLTAVKEKENQLLANIEKLNTSFSQTVEVLAQTVESRDPYTAGHQRRTALLSEEIARHMGLEEEIRRRISFAAAIHDVGKISVPSEILSKPGLLHPIEMALVKTHAEEGYQILRKADFPRHIVEVVRQHHERLDGSGYPRGLKNEEILLEAKILAVADTVEAMASHRPYRPSLGIKTALRFVEEGRDRLFDADVVEACREVFAAGFSFGE</sequence>
<dbReference type="SUPFAM" id="SSF109604">
    <property type="entry name" value="HD-domain/PDEase-like"/>
    <property type="match status" value="1"/>
</dbReference>
<dbReference type="Pfam" id="PF13487">
    <property type="entry name" value="HD_5"/>
    <property type="match status" value="1"/>
</dbReference>
<dbReference type="InterPro" id="IPR029016">
    <property type="entry name" value="GAF-like_dom_sf"/>
</dbReference>
<proteinExistence type="predicted"/>
<evidence type="ECO:0000313" key="5">
    <source>
        <dbReference type="Proteomes" id="UP000295066"/>
    </source>
</evidence>
<dbReference type="SMART" id="SM00471">
    <property type="entry name" value="HDc"/>
    <property type="match status" value="1"/>
</dbReference>
<dbReference type="PROSITE" id="PS51832">
    <property type="entry name" value="HD_GYP"/>
    <property type="match status" value="1"/>
</dbReference>
<dbReference type="InterPro" id="IPR000014">
    <property type="entry name" value="PAS"/>
</dbReference>
<evidence type="ECO:0000259" key="3">
    <source>
        <dbReference type="PROSITE" id="PS51832"/>
    </source>
</evidence>
<evidence type="ECO:0000259" key="1">
    <source>
        <dbReference type="PROSITE" id="PS50112"/>
    </source>
</evidence>
<dbReference type="OrthoDB" id="5162at2"/>
<dbReference type="Pfam" id="PF13426">
    <property type="entry name" value="PAS_9"/>
    <property type="match status" value="2"/>
</dbReference>
<keyword evidence="5" id="KW-1185">Reference proteome</keyword>
<reference evidence="4 5" key="1">
    <citation type="submission" date="2019-03" db="EMBL/GenBank/DDBJ databases">
        <title>Genomic Encyclopedia of Type Strains, Phase IV (KMG-IV): sequencing the most valuable type-strain genomes for metagenomic binning, comparative biology and taxonomic classification.</title>
        <authorList>
            <person name="Goeker M."/>
        </authorList>
    </citation>
    <scope>NUCLEOTIDE SEQUENCE [LARGE SCALE GENOMIC DNA]</scope>
    <source>
        <strain evidence="4 5">DSM 25964</strain>
    </source>
</reference>
<dbReference type="PROSITE" id="PS50113">
    <property type="entry name" value="PAC"/>
    <property type="match status" value="1"/>
</dbReference>
<feature type="domain" description="PAS" evidence="1">
    <location>
        <begin position="435"/>
        <end position="507"/>
    </location>
</feature>
<feature type="domain" description="PAS" evidence="1">
    <location>
        <begin position="310"/>
        <end position="357"/>
    </location>
</feature>
<name>A0A4R8LWN3_9BACT</name>
<comment type="caution">
    <text evidence="4">The sequence shown here is derived from an EMBL/GenBank/DDBJ whole genome shotgun (WGS) entry which is preliminary data.</text>
</comment>
<dbReference type="Gene3D" id="3.30.450.40">
    <property type="match status" value="1"/>
</dbReference>
<dbReference type="InterPro" id="IPR037522">
    <property type="entry name" value="HD_GYP_dom"/>
</dbReference>
<dbReference type="NCBIfam" id="TIGR00277">
    <property type="entry name" value="HDIG"/>
    <property type="match status" value="1"/>
</dbReference>
<dbReference type="SMART" id="SM00091">
    <property type="entry name" value="PAS"/>
    <property type="match status" value="3"/>
</dbReference>
<feature type="domain" description="PAC" evidence="2">
    <location>
        <begin position="382"/>
        <end position="434"/>
    </location>
</feature>
<dbReference type="PANTHER" id="PTHR43155:SF2">
    <property type="entry name" value="CYCLIC DI-GMP PHOSPHODIESTERASE PA4108"/>
    <property type="match status" value="1"/>
</dbReference>
<dbReference type="CDD" id="cd00130">
    <property type="entry name" value="PAS"/>
    <property type="match status" value="3"/>
</dbReference>
<dbReference type="NCBIfam" id="TIGR00229">
    <property type="entry name" value="sensory_box"/>
    <property type="match status" value="3"/>
</dbReference>
<dbReference type="Gene3D" id="3.30.450.20">
    <property type="entry name" value="PAS domain"/>
    <property type="match status" value="3"/>
</dbReference>
<dbReference type="SUPFAM" id="SSF55781">
    <property type="entry name" value="GAF domain-like"/>
    <property type="match status" value="1"/>
</dbReference>
<organism evidence="4 5">
    <name type="scientific">Aminivibrio pyruvatiphilus</name>
    <dbReference type="NCBI Taxonomy" id="1005740"/>
    <lineage>
        <taxon>Bacteria</taxon>
        <taxon>Thermotogati</taxon>
        <taxon>Synergistota</taxon>
        <taxon>Synergistia</taxon>
        <taxon>Synergistales</taxon>
        <taxon>Aminobacteriaceae</taxon>
        <taxon>Aminivibrio</taxon>
    </lineage>
</organism>
<dbReference type="InterPro" id="IPR006675">
    <property type="entry name" value="HDIG_dom"/>
</dbReference>
<dbReference type="CDD" id="cd00077">
    <property type="entry name" value="HDc"/>
    <property type="match status" value="1"/>
</dbReference>